<keyword evidence="3" id="KW-1185">Reference proteome</keyword>
<dbReference type="PROSITE" id="PS50005">
    <property type="entry name" value="TPR"/>
    <property type="match status" value="1"/>
</dbReference>
<evidence type="ECO:0000313" key="3">
    <source>
        <dbReference type="Proteomes" id="UP000292459"/>
    </source>
</evidence>
<accession>A0A4Q7EA52</accession>
<feature type="repeat" description="TPR" evidence="1">
    <location>
        <begin position="244"/>
        <end position="277"/>
    </location>
</feature>
<dbReference type="InterPro" id="IPR011990">
    <property type="entry name" value="TPR-like_helical_dom_sf"/>
</dbReference>
<evidence type="ECO:0000313" key="2">
    <source>
        <dbReference type="EMBL" id="RZM79393.1"/>
    </source>
</evidence>
<reference evidence="2 3" key="1">
    <citation type="submission" date="2018-11" db="EMBL/GenBank/DDBJ databases">
        <title>Whole genome sequencing of an environmental sample.</title>
        <authorList>
            <person name="Sarangi A.N."/>
            <person name="Singh D."/>
            <person name="Tripathy S."/>
        </authorList>
    </citation>
    <scope>NUCLEOTIDE SEQUENCE [LARGE SCALE GENOMIC DNA]</scope>
    <source>
        <strain evidence="2 3">Lakshadweep</strain>
    </source>
</reference>
<dbReference type="Gene3D" id="1.25.40.10">
    <property type="entry name" value="Tetratricopeptide repeat domain"/>
    <property type="match status" value="2"/>
</dbReference>
<dbReference type="EMBL" id="QVFV01000002">
    <property type="protein sequence ID" value="RZM79393.1"/>
    <property type="molecule type" value="Genomic_DNA"/>
</dbReference>
<dbReference type="AlphaFoldDB" id="A0A4Q7EA52"/>
<gene>
    <name evidence="2" type="ORF">DYY88_11655</name>
</gene>
<name>A0A4Q7EA52_9CYAN</name>
<protein>
    <submittedName>
        <fullName evidence="2">Tetratricopeptide repeat protein</fullName>
    </submittedName>
</protein>
<comment type="caution">
    <text evidence="2">The sequence shown here is derived from an EMBL/GenBank/DDBJ whole genome shotgun (WGS) entry which is preliminary data.</text>
</comment>
<dbReference type="PANTHER" id="PTHR10098:SF108">
    <property type="entry name" value="TETRATRICOPEPTIDE REPEAT PROTEIN 28"/>
    <property type="match status" value="1"/>
</dbReference>
<sequence length="380" mass="42143">MLCCLTWWRRSRCQKSPLVNLVPEVEVFMTSFASRVLGISLLWGSGAIAVPLIATPALAQTAPLEQQLNMRRHEFERNRERQKAERFLEVADRELAWSRMDGAIAAWQAALDIYSSLGDQAAMHQVMELLTKTLLAENRFAEAETVIQQQLTLAREQANDTVQMNALNNLGVVYLQLGQFERGTTAITAALDIAEALDDPAGLGRSRSNLGLAARLSGDLEAARDQYETALLYRTQTSDQVGLANSYNSLGAVYRELGNDARALVMYQRARETALEETHLPTLLPALDGLIGIYADREDIGMLQTYVAERNVITPKLAPPEQQLGLYIGLGRYYALLEDYPRAQTAYEEALVLAEVIGAASKRTFVLNQLQDLALLNPTE</sequence>
<dbReference type="InterPro" id="IPR019734">
    <property type="entry name" value="TPR_rpt"/>
</dbReference>
<dbReference type="Pfam" id="PF13424">
    <property type="entry name" value="TPR_12"/>
    <property type="match status" value="1"/>
</dbReference>
<dbReference type="SUPFAM" id="SSF48452">
    <property type="entry name" value="TPR-like"/>
    <property type="match status" value="2"/>
</dbReference>
<organism evidence="2 3">
    <name type="scientific">Leptolyngbya iicbica LK</name>
    <dbReference type="NCBI Taxonomy" id="2294035"/>
    <lineage>
        <taxon>Bacteria</taxon>
        <taxon>Bacillati</taxon>
        <taxon>Cyanobacteriota</taxon>
        <taxon>Cyanophyceae</taxon>
        <taxon>Leptolyngbyales</taxon>
        <taxon>Leptolyngbyaceae</taxon>
        <taxon>Leptolyngbya group</taxon>
        <taxon>Leptolyngbya</taxon>
        <taxon>Leptolyngbya iicbica</taxon>
    </lineage>
</organism>
<evidence type="ECO:0000256" key="1">
    <source>
        <dbReference type="PROSITE-ProRule" id="PRU00339"/>
    </source>
</evidence>
<dbReference type="SMART" id="SM00028">
    <property type="entry name" value="TPR"/>
    <property type="match status" value="4"/>
</dbReference>
<dbReference type="Pfam" id="PF13181">
    <property type="entry name" value="TPR_8"/>
    <property type="match status" value="1"/>
</dbReference>
<dbReference type="OrthoDB" id="478269at2"/>
<proteinExistence type="predicted"/>
<keyword evidence="1" id="KW-0802">TPR repeat</keyword>
<dbReference type="Proteomes" id="UP000292459">
    <property type="component" value="Unassembled WGS sequence"/>
</dbReference>
<dbReference type="PANTHER" id="PTHR10098">
    <property type="entry name" value="RAPSYN-RELATED"/>
    <property type="match status" value="1"/>
</dbReference>